<dbReference type="Proteomes" id="UP000235145">
    <property type="component" value="Unassembled WGS sequence"/>
</dbReference>
<proteinExistence type="predicted"/>
<gene>
    <name evidence="3" type="ORF">LSAT_V11C800410860</name>
</gene>
<protein>
    <submittedName>
        <fullName evidence="3">Uncharacterized protein</fullName>
    </submittedName>
</protein>
<dbReference type="EMBL" id="NBSK02000008">
    <property type="protein sequence ID" value="KAJ0190202.1"/>
    <property type="molecule type" value="Genomic_DNA"/>
</dbReference>
<feature type="compositionally biased region" description="Basic and acidic residues" evidence="1">
    <location>
        <begin position="166"/>
        <end position="175"/>
    </location>
</feature>
<feature type="region of interest" description="Disordered" evidence="1">
    <location>
        <begin position="136"/>
        <end position="175"/>
    </location>
</feature>
<evidence type="ECO:0000313" key="4">
    <source>
        <dbReference type="Proteomes" id="UP000235145"/>
    </source>
</evidence>
<dbReference type="AlphaFoldDB" id="A0A9R1WYQ4"/>
<evidence type="ECO:0000256" key="2">
    <source>
        <dbReference type="SAM" id="SignalP"/>
    </source>
</evidence>
<feature type="compositionally biased region" description="Basic and acidic residues" evidence="1">
    <location>
        <begin position="146"/>
        <end position="157"/>
    </location>
</feature>
<reference evidence="3 4" key="1">
    <citation type="journal article" date="2017" name="Nat. Commun.">
        <title>Genome assembly with in vitro proximity ligation data and whole-genome triplication in lettuce.</title>
        <authorList>
            <person name="Reyes-Chin-Wo S."/>
            <person name="Wang Z."/>
            <person name="Yang X."/>
            <person name="Kozik A."/>
            <person name="Arikit S."/>
            <person name="Song C."/>
            <person name="Xia L."/>
            <person name="Froenicke L."/>
            <person name="Lavelle D.O."/>
            <person name="Truco M.J."/>
            <person name="Xia R."/>
            <person name="Zhu S."/>
            <person name="Xu C."/>
            <person name="Xu H."/>
            <person name="Xu X."/>
            <person name="Cox K."/>
            <person name="Korf I."/>
            <person name="Meyers B.C."/>
            <person name="Michelmore R.W."/>
        </authorList>
    </citation>
    <scope>NUCLEOTIDE SEQUENCE [LARGE SCALE GENOMIC DNA]</scope>
    <source>
        <strain evidence="4">cv. Salinas</strain>
        <tissue evidence="3">Seedlings</tissue>
    </source>
</reference>
<feature type="chain" id="PRO_5040179907" evidence="2">
    <location>
        <begin position="21"/>
        <end position="175"/>
    </location>
</feature>
<accession>A0A9R1WYQ4</accession>
<organism evidence="3 4">
    <name type="scientific">Lactuca sativa</name>
    <name type="common">Garden lettuce</name>
    <dbReference type="NCBI Taxonomy" id="4236"/>
    <lineage>
        <taxon>Eukaryota</taxon>
        <taxon>Viridiplantae</taxon>
        <taxon>Streptophyta</taxon>
        <taxon>Embryophyta</taxon>
        <taxon>Tracheophyta</taxon>
        <taxon>Spermatophyta</taxon>
        <taxon>Magnoliopsida</taxon>
        <taxon>eudicotyledons</taxon>
        <taxon>Gunneridae</taxon>
        <taxon>Pentapetalae</taxon>
        <taxon>asterids</taxon>
        <taxon>campanulids</taxon>
        <taxon>Asterales</taxon>
        <taxon>Asteraceae</taxon>
        <taxon>Cichorioideae</taxon>
        <taxon>Cichorieae</taxon>
        <taxon>Lactucinae</taxon>
        <taxon>Lactuca</taxon>
    </lineage>
</organism>
<evidence type="ECO:0000313" key="3">
    <source>
        <dbReference type="EMBL" id="KAJ0190202.1"/>
    </source>
</evidence>
<name>A0A9R1WYQ4_LACSA</name>
<keyword evidence="2" id="KW-0732">Signal</keyword>
<keyword evidence="4" id="KW-1185">Reference proteome</keyword>
<feature type="signal peptide" evidence="2">
    <location>
        <begin position="1"/>
        <end position="20"/>
    </location>
</feature>
<sequence>MRMKTIVWLMVKLTSHLVTETKIGFASESEICSILESKLSSHMNDSKTVGYKMRRNVNENAKSFTTYGHLGKNTKNFILDVDLACHISIYISPCPVGMPCGIGDLLNRSKGIKVIGDDGNDEMDITPGMEVEGVYSEENYNPNGDEMEREHNEDSKSDIGSSDEFTTDKLDLLEM</sequence>
<evidence type="ECO:0000256" key="1">
    <source>
        <dbReference type="SAM" id="MobiDB-lite"/>
    </source>
</evidence>
<comment type="caution">
    <text evidence="3">The sequence shown here is derived from an EMBL/GenBank/DDBJ whole genome shotgun (WGS) entry which is preliminary data.</text>
</comment>